<dbReference type="SMART" id="SM00317">
    <property type="entry name" value="SET"/>
    <property type="match status" value="1"/>
</dbReference>
<dbReference type="GeneID" id="70186002"/>
<dbReference type="PANTHER" id="PTHR12197">
    <property type="entry name" value="HISTONE-LYSINE N-METHYLTRANSFERASE SMYD"/>
    <property type="match status" value="1"/>
</dbReference>
<dbReference type="InterPro" id="IPR050869">
    <property type="entry name" value="H3K4_H4K5_MeTrfase"/>
</dbReference>
<dbReference type="Gene3D" id="2.170.270.10">
    <property type="entry name" value="SET domain"/>
    <property type="match status" value="1"/>
</dbReference>
<dbReference type="Pfam" id="PF00856">
    <property type="entry name" value="SET"/>
    <property type="match status" value="1"/>
</dbReference>
<dbReference type="SUPFAM" id="SSF82199">
    <property type="entry name" value="SET domain"/>
    <property type="match status" value="1"/>
</dbReference>
<dbReference type="InterPro" id="IPR046341">
    <property type="entry name" value="SET_dom_sf"/>
</dbReference>
<evidence type="ECO:0000256" key="1">
    <source>
        <dbReference type="SAM" id="MobiDB-lite"/>
    </source>
</evidence>
<name>A0A9P8YG82_9PEZI</name>
<dbReference type="OrthoDB" id="1028014at2759"/>
<evidence type="ECO:0000313" key="4">
    <source>
        <dbReference type="Proteomes" id="UP000756346"/>
    </source>
</evidence>
<feature type="region of interest" description="Disordered" evidence="1">
    <location>
        <begin position="165"/>
        <end position="190"/>
    </location>
</feature>
<dbReference type="PANTHER" id="PTHR12197:SF292">
    <property type="entry name" value="SET DOMAIN-CONTAINING PROTEIN"/>
    <property type="match status" value="1"/>
</dbReference>
<dbReference type="InterPro" id="IPR001214">
    <property type="entry name" value="SET_dom"/>
</dbReference>
<keyword evidence="4" id="KW-1185">Reference proteome</keyword>
<comment type="caution">
    <text evidence="3">The sequence shown here is derived from an EMBL/GenBank/DDBJ whole genome shotgun (WGS) entry which is preliminary data.</text>
</comment>
<accession>A0A9P8YG82</accession>
<protein>
    <recommendedName>
        <fullName evidence="2">SET domain-containing protein</fullName>
    </recommendedName>
</protein>
<gene>
    <name evidence="3" type="ORF">B0I36DRAFT_346373</name>
</gene>
<dbReference type="AlphaFoldDB" id="A0A9P8YG82"/>
<organism evidence="3 4">
    <name type="scientific">Microdochium trichocladiopsis</name>
    <dbReference type="NCBI Taxonomy" id="1682393"/>
    <lineage>
        <taxon>Eukaryota</taxon>
        <taxon>Fungi</taxon>
        <taxon>Dikarya</taxon>
        <taxon>Ascomycota</taxon>
        <taxon>Pezizomycotina</taxon>
        <taxon>Sordariomycetes</taxon>
        <taxon>Xylariomycetidae</taxon>
        <taxon>Xylariales</taxon>
        <taxon>Microdochiaceae</taxon>
        <taxon>Microdochium</taxon>
    </lineage>
</organism>
<proteinExistence type="predicted"/>
<dbReference type="PROSITE" id="PS50280">
    <property type="entry name" value="SET"/>
    <property type="match status" value="1"/>
</dbReference>
<dbReference type="RefSeq" id="XP_046017512.1">
    <property type="nucleotide sequence ID" value="XM_046156456.1"/>
</dbReference>
<dbReference type="Proteomes" id="UP000756346">
    <property type="component" value="Unassembled WGS sequence"/>
</dbReference>
<sequence>MASAPAVHAGLAVQQSTNKGRLVVATQAIPAQAVLMVDLPYALVPAPLSHEPPISFCCNHRCNRQASRAGLELQPRQENRDAAMQADNSRSGGPVTFISCPRQCAPEVLWCSRDCHAQDAARHNPECAWLRSSGARARAEQGEFEFELLWLLARTSIRRHCDSNIGSEPGENHNESVETGSAVTTSAGSSHFDRRGWDSVWDLEGSPGSFPVDEVAGWRDLTSTYLVDKIPGVECTAEQAIGLICRLETNSFGLYPGVTGDYPIKTHAGRGEYFGSGLYPTAAMFNHACCPNVSHRLDEHSRRIFTANREIKPGEECCISYFDLVEFRDAAVRRHEIRTKWTFGCDCQRCQDDANEGLPDFLTGLDIEND</sequence>
<dbReference type="EMBL" id="JAGTJQ010000002">
    <property type="protein sequence ID" value="KAH7038391.1"/>
    <property type="molecule type" value="Genomic_DNA"/>
</dbReference>
<dbReference type="CDD" id="cd20071">
    <property type="entry name" value="SET_SMYD"/>
    <property type="match status" value="1"/>
</dbReference>
<evidence type="ECO:0000313" key="3">
    <source>
        <dbReference type="EMBL" id="KAH7038391.1"/>
    </source>
</evidence>
<reference evidence="3" key="1">
    <citation type="journal article" date="2021" name="Nat. Commun.">
        <title>Genetic determinants of endophytism in the Arabidopsis root mycobiome.</title>
        <authorList>
            <person name="Mesny F."/>
            <person name="Miyauchi S."/>
            <person name="Thiergart T."/>
            <person name="Pickel B."/>
            <person name="Atanasova L."/>
            <person name="Karlsson M."/>
            <person name="Huettel B."/>
            <person name="Barry K.W."/>
            <person name="Haridas S."/>
            <person name="Chen C."/>
            <person name="Bauer D."/>
            <person name="Andreopoulos W."/>
            <person name="Pangilinan J."/>
            <person name="LaButti K."/>
            <person name="Riley R."/>
            <person name="Lipzen A."/>
            <person name="Clum A."/>
            <person name="Drula E."/>
            <person name="Henrissat B."/>
            <person name="Kohler A."/>
            <person name="Grigoriev I.V."/>
            <person name="Martin F.M."/>
            <person name="Hacquard S."/>
        </authorList>
    </citation>
    <scope>NUCLEOTIDE SEQUENCE</scope>
    <source>
        <strain evidence="3">MPI-CAGE-CH-0230</strain>
    </source>
</reference>
<feature type="compositionally biased region" description="Low complexity" evidence="1">
    <location>
        <begin position="179"/>
        <end position="190"/>
    </location>
</feature>
<evidence type="ECO:0000259" key="2">
    <source>
        <dbReference type="PROSITE" id="PS50280"/>
    </source>
</evidence>
<feature type="domain" description="SET" evidence="2">
    <location>
        <begin position="9"/>
        <end position="322"/>
    </location>
</feature>
<dbReference type="Gene3D" id="1.10.220.160">
    <property type="match status" value="1"/>
</dbReference>
<dbReference type="Gene3D" id="6.10.140.2220">
    <property type="match status" value="1"/>
</dbReference>